<reference evidence="2 3" key="1">
    <citation type="submission" date="2020-08" db="EMBL/GenBank/DDBJ databases">
        <title>Genomic Encyclopedia of Type Strains, Phase IV (KMG-IV): sequencing the most valuable type-strain genomes for metagenomic binning, comparative biology and taxonomic classification.</title>
        <authorList>
            <person name="Goeker M."/>
        </authorList>
    </citation>
    <scope>NUCLEOTIDE SEQUENCE [LARGE SCALE GENOMIC DNA]</scope>
    <source>
        <strain evidence="2 3">DSM 23562</strain>
    </source>
</reference>
<comment type="caution">
    <text evidence="2">The sequence shown here is derived from an EMBL/GenBank/DDBJ whole genome shotgun (WGS) entry which is preliminary data.</text>
</comment>
<evidence type="ECO:0000313" key="2">
    <source>
        <dbReference type="EMBL" id="MBB6049588.1"/>
    </source>
</evidence>
<keyword evidence="3" id="KW-1185">Reference proteome</keyword>
<dbReference type="Proteomes" id="UP000520814">
    <property type="component" value="Unassembled WGS sequence"/>
</dbReference>
<evidence type="ECO:0000313" key="3">
    <source>
        <dbReference type="Proteomes" id="UP000520814"/>
    </source>
</evidence>
<dbReference type="PROSITE" id="PS50106">
    <property type="entry name" value="PDZ"/>
    <property type="match status" value="1"/>
</dbReference>
<dbReference type="InterPro" id="IPR036034">
    <property type="entry name" value="PDZ_sf"/>
</dbReference>
<evidence type="ECO:0000259" key="1">
    <source>
        <dbReference type="PROSITE" id="PS50106"/>
    </source>
</evidence>
<gene>
    <name evidence="2" type="ORF">HNQ39_001350</name>
</gene>
<name>A0A7W9SPD2_ARMRO</name>
<dbReference type="SUPFAM" id="SSF50156">
    <property type="entry name" value="PDZ domain-like"/>
    <property type="match status" value="2"/>
</dbReference>
<dbReference type="Pfam" id="PF13180">
    <property type="entry name" value="PDZ_2"/>
    <property type="match status" value="1"/>
</dbReference>
<dbReference type="EMBL" id="JACHGW010000001">
    <property type="protein sequence ID" value="MBB6049588.1"/>
    <property type="molecule type" value="Genomic_DNA"/>
</dbReference>
<sequence length="361" mass="39897">MKQVSWRTEKDAVFVEARALHRPLFVLFACPKEKRAAPILRAESPALAHLLTERFLSVHYSSLKGIDLSLFPFDYEQQLMGLVLTPLGTTLARWGGRDQGSVASLVAFLTRVQAIPWPKEIPPARPGQTIAQRYPRFARTPRAAEACYHCHYAQDAAITEQLAAKTFQKLSLYRYPPPSVLGLTLGDDNQVLALAPGSPAQKAGLHVGERLARLNDKSLYSAADLSYALDALPAATRTLSLNGKRLTLPKNWRTYDISSRPSQGLVPPLFGFWEEPASGSKTLALKVTFLFTGERWRASQGDLRVGDIIVAVDNKTLPQMSASQFHTWLRMNKEVGQSVTLTVLRDGKRLLIALPCLALDG</sequence>
<organism evidence="2 3">
    <name type="scientific">Armatimonas rosea</name>
    <dbReference type="NCBI Taxonomy" id="685828"/>
    <lineage>
        <taxon>Bacteria</taxon>
        <taxon>Bacillati</taxon>
        <taxon>Armatimonadota</taxon>
        <taxon>Armatimonadia</taxon>
        <taxon>Armatimonadales</taxon>
        <taxon>Armatimonadaceae</taxon>
        <taxon>Armatimonas</taxon>
    </lineage>
</organism>
<dbReference type="RefSeq" id="WP_184193186.1">
    <property type="nucleotide sequence ID" value="NZ_JACHGW010000001.1"/>
</dbReference>
<dbReference type="AlphaFoldDB" id="A0A7W9SPD2"/>
<protein>
    <recommendedName>
        <fullName evidence="1">PDZ domain-containing protein</fullName>
    </recommendedName>
</protein>
<dbReference type="Gene3D" id="2.30.42.10">
    <property type="match status" value="2"/>
</dbReference>
<feature type="domain" description="PDZ" evidence="1">
    <location>
        <begin position="169"/>
        <end position="247"/>
    </location>
</feature>
<proteinExistence type="predicted"/>
<accession>A0A7W9SPD2</accession>
<dbReference type="InterPro" id="IPR001478">
    <property type="entry name" value="PDZ"/>
</dbReference>
<dbReference type="SMART" id="SM00228">
    <property type="entry name" value="PDZ"/>
    <property type="match status" value="2"/>
</dbReference>